<dbReference type="EMBL" id="UINC01000163">
    <property type="protein sequence ID" value="SUZ50290.1"/>
    <property type="molecule type" value="Genomic_DNA"/>
</dbReference>
<proteinExistence type="predicted"/>
<gene>
    <name evidence="1" type="ORF">METZ01_LOCUS3144</name>
</gene>
<evidence type="ECO:0000313" key="1">
    <source>
        <dbReference type="EMBL" id="SUZ50290.1"/>
    </source>
</evidence>
<name>A0A381N6M9_9ZZZZ</name>
<dbReference type="AlphaFoldDB" id="A0A381N6M9"/>
<organism evidence="1">
    <name type="scientific">marine metagenome</name>
    <dbReference type="NCBI Taxonomy" id="408172"/>
    <lineage>
        <taxon>unclassified sequences</taxon>
        <taxon>metagenomes</taxon>
        <taxon>ecological metagenomes</taxon>
    </lineage>
</organism>
<reference evidence="1" key="1">
    <citation type="submission" date="2018-05" db="EMBL/GenBank/DDBJ databases">
        <authorList>
            <person name="Lanie J.A."/>
            <person name="Ng W.-L."/>
            <person name="Kazmierczak K.M."/>
            <person name="Andrzejewski T.M."/>
            <person name="Davidsen T.M."/>
            <person name="Wayne K.J."/>
            <person name="Tettelin H."/>
            <person name="Glass J.I."/>
            <person name="Rusch D."/>
            <person name="Podicherti R."/>
            <person name="Tsui H.-C.T."/>
            <person name="Winkler M.E."/>
        </authorList>
    </citation>
    <scope>NUCLEOTIDE SEQUENCE</scope>
</reference>
<sequence>MRTVKKTETDNMAISVETIDYGYFEKLLKVLSSPYVVPEEHSEYLLRPKPDEHVLETFCGTFEFYPETEFGATGGLWSNCEMEFSTNMGYRLQLKRPFYCVQAALLAEFVKL</sequence>
<protein>
    <submittedName>
        <fullName evidence="1">Uncharacterized protein</fullName>
    </submittedName>
</protein>
<accession>A0A381N6M9</accession>